<dbReference type="SMART" id="SM00304">
    <property type="entry name" value="HAMP"/>
    <property type="match status" value="1"/>
</dbReference>
<dbReference type="OrthoDB" id="9809766at2"/>
<name>A0A090AJZ6_9GAMM</name>
<dbReference type="Gene3D" id="1.10.287.130">
    <property type="match status" value="1"/>
</dbReference>
<dbReference type="SMART" id="SM00388">
    <property type="entry name" value="HisKA"/>
    <property type="match status" value="1"/>
</dbReference>
<feature type="transmembrane region" description="Helical" evidence="12">
    <location>
        <begin position="264"/>
        <end position="283"/>
    </location>
</feature>
<proteinExistence type="predicted"/>
<evidence type="ECO:0000313" key="16">
    <source>
        <dbReference type="Proteomes" id="UP000031623"/>
    </source>
</evidence>
<dbReference type="PROSITE" id="PS50885">
    <property type="entry name" value="HAMP"/>
    <property type="match status" value="1"/>
</dbReference>
<comment type="catalytic activity">
    <reaction evidence="1">
        <text>ATP + protein L-histidine = ADP + protein N-phospho-L-histidine.</text>
        <dbReference type="EC" id="2.7.13.3"/>
    </reaction>
</comment>
<feature type="domain" description="HAMP" evidence="14">
    <location>
        <begin position="284"/>
        <end position="336"/>
    </location>
</feature>
<dbReference type="EC" id="2.7.13.3" evidence="3"/>
<comment type="subcellular location">
    <subcellularLocation>
        <location evidence="2">Membrane</location>
    </subcellularLocation>
</comment>
<evidence type="ECO:0000256" key="11">
    <source>
        <dbReference type="SAM" id="MobiDB-lite"/>
    </source>
</evidence>
<keyword evidence="10 12" id="KW-0472">Membrane</keyword>
<dbReference type="GO" id="GO:0005886">
    <property type="term" value="C:plasma membrane"/>
    <property type="evidence" value="ECO:0007669"/>
    <property type="project" value="UniProtKB-ARBA"/>
</dbReference>
<dbReference type="SUPFAM" id="SSF55874">
    <property type="entry name" value="ATPase domain of HSP90 chaperone/DNA topoisomerase II/histidine kinase"/>
    <property type="match status" value="1"/>
</dbReference>
<dbReference type="FunFam" id="3.30.565.10:FF:000006">
    <property type="entry name" value="Sensor histidine kinase WalK"/>
    <property type="match status" value="1"/>
</dbReference>
<dbReference type="Proteomes" id="UP000031623">
    <property type="component" value="Chromosome"/>
</dbReference>
<evidence type="ECO:0000256" key="2">
    <source>
        <dbReference type="ARBA" id="ARBA00004370"/>
    </source>
</evidence>
<dbReference type="Pfam" id="PF00512">
    <property type="entry name" value="HisKA"/>
    <property type="match status" value="1"/>
</dbReference>
<accession>A0A090AJZ6</accession>
<evidence type="ECO:0000256" key="1">
    <source>
        <dbReference type="ARBA" id="ARBA00000085"/>
    </source>
</evidence>
<dbReference type="HOGENOM" id="CLU_000445_89_6_6"/>
<evidence type="ECO:0000256" key="6">
    <source>
        <dbReference type="ARBA" id="ARBA00022692"/>
    </source>
</evidence>
<reference evidence="15 16" key="1">
    <citation type="journal article" date="2014" name="ISME J.">
        <title>Ecophysiology of Thioploca ingrica as revealed by the complete genome sequence supplemented with proteomic evidence.</title>
        <authorList>
            <person name="Kojima H."/>
            <person name="Ogura Y."/>
            <person name="Yamamoto N."/>
            <person name="Togashi T."/>
            <person name="Mori H."/>
            <person name="Watanabe T."/>
            <person name="Nemoto F."/>
            <person name="Kurokawa K."/>
            <person name="Hayashi T."/>
            <person name="Fukui M."/>
        </authorList>
    </citation>
    <scope>NUCLEOTIDE SEQUENCE [LARGE SCALE GENOMIC DNA]</scope>
</reference>
<keyword evidence="4" id="KW-0597">Phosphoprotein</keyword>
<organism evidence="15 16">
    <name type="scientific">Thioploca ingrica</name>
    <dbReference type="NCBI Taxonomy" id="40754"/>
    <lineage>
        <taxon>Bacteria</taxon>
        <taxon>Pseudomonadati</taxon>
        <taxon>Pseudomonadota</taxon>
        <taxon>Gammaproteobacteria</taxon>
        <taxon>Thiotrichales</taxon>
        <taxon>Thiotrichaceae</taxon>
        <taxon>Thioploca</taxon>
    </lineage>
</organism>
<evidence type="ECO:0000256" key="9">
    <source>
        <dbReference type="ARBA" id="ARBA00023012"/>
    </source>
</evidence>
<evidence type="ECO:0000256" key="4">
    <source>
        <dbReference type="ARBA" id="ARBA00022553"/>
    </source>
</evidence>
<dbReference type="EMBL" id="AP014633">
    <property type="protein sequence ID" value="BAP55922.1"/>
    <property type="molecule type" value="Genomic_DNA"/>
</dbReference>
<dbReference type="CDD" id="cd00082">
    <property type="entry name" value="HisKA"/>
    <property type="match status" value="1"/>
</dbReference>
<gene>
    <name evidence="15" type="ORF">THII_1625</name>
</gene>
<dbReference type="InterPro" id="IPR003661">
    <property type="entry name" value="HisK_dim/P_dom"/>
</dbReference>
<dbReference type="PANTHER" id="PTHR45436:SF5">
    <property type="entry name" value="SENSOR HISTIDINE KINASE TRCS"/>
    <property type="match status" value="1"/>
</dbReference>
<evidence type="ECO:0000256" key="5">
    <source>
        <dbReference type="ARBA" id="ARBA00022679"/>
    </source>
</evidence>
<keyword evidence="7 15" id="KW-0418">Kinase</keyword>
<feature type="domain" description="Histidine kinase" evidence="13">
    <location>
        <begin position="344"/>
        <end position="558"/>
    </location>
</feature>
<keyword evidence="9" id="KW-0902">Two-component regulatory system</keyword>
<dbReference type="SUPFAM" id="SSF158472">
    <property type="entry name" value="HAMP domain-like"/>
    <property type="match status" value="1"/>
</dbReference>
<evidence type="ECO:0000256" key="7">
    <source>
        <dbReference type="ARBA" id="ARBA00022777"/>
    </source>
</evidence>
<dbReference type="InterPro" id="IPR004358">
    <property type="entry name" value="Sig_transdc_His_kin-like_C"/>
</dbReference>
<dbReference type="Gene3D" id="6.10.340.10">
    <property type="match status" value="1"/>
</dbReference>
<feature type="region of interest" description="Disordered" evidence="11">
    <location>
        <begin position="128"/>
        <end position="149"/>
    </location>
</feature>
<dbReference type="Pfam" id="PF02518">
    <property type="entry name" value="HATPase_c"/>
    <property type="match status" value="1"/>
</dbReference>
<protein>
    <recommendedName>
        <fullName evidence="3">histidine kinase</fullName>
        <ecNumber evidence="3">2.7.13.3</ecNumber>
    </recommendedName>
</protein>
<keyword evidence="6 12" id="KW-0812">Transmembrane</keyword>
<evidence type="ECO:0000256" key="3">
    <source>
        <dbReference type="ARBA" id="ARBA00012438"/>
    </source>
</evidence>
<dbReference type="SUPFAM" id="SSF47384">
    <property type="entry name" value="Homodimeric domain of signal transducing histidine kinase"/>
    <property type="match status" value="1"/>
</dbReference>
<dbReference type="CDD" id="cd06225">
    <property type="entry name" value="HAMP"/>
    <property type="match status" value="1"/>
</dbReference>
<evidence type="ECO:0000256" key="12">
    <source>
        <dbReference type="SAM" id="Phobius"/>
    </source>
</evidence>
<keyword evidence="8 12" id="KW-1133">Transmembrane helix</keyword>
<dbReference type="Pfam" id="PF00672">
    <property type="entry name" value="HAMP"/>
    <property type="match status" value="1"/>
</dbReference>
<dbReference type="SMART" id="SM00387">
    <property type="entry name" value="HATPase_c"/>
    <property type="match status" value="1"/>
</dbReference>
<dbReference type="Gene3D" id="3.30.565.10">
    <property type="entry name" value="Histidine kinase-like ATPase, C-terminal domain"/>
    <property type="match status" value="1"/>
</dbReference>
<dbReference type="InterPro" id="IPR003660">
    <property type="entry name" value="HAMP_dom"/>
</dbReference>
<dbReference type="InterPro" id="IPR036890">
    <property type="entry name" value="HATPase_C_sf"/>
</dbReference>
<dbReference type="GO" id="GO:0000155">
    <property type="term" value="F:phosphorelay sensor kinase activity"/>
    <property type="evidence" value="ECO:0007669"/>
    <property type="project" value="InterPro"/>
</dbReference>
<evidence type="ECO:0000256" key="8">
    <source>
        <dbReference type="ARBA" id="ARBA00022989"/>
    </source>
</evidence>
<dbReference type="AlphaFoldDB" id="A0A090AJZ6"/>
<dbReference type="InterPro" id="IPR005467">
    <property type="entry name" value="His_kinase_dom"/>
</dbReference>
<evidence type="ECO:0000259" key="14">
    <source>
        <dbReference type="PROSITE" id="PS50885"/>
    </source>
</evidence>
<dbReference type="InterPro" id="IPR036097">
    <property type="entry name" value="HisK_dim/P_sf"/>
</dbReference>
<sequence length="558" mass="63139">MKLGLFPKLFLAFLLTAATLIFGMAVSVHWSFQHGLESYLHRMEIEKLDKLLPVLETVYEQAGDWELLRQNRRLFGQLLHQALDIKFDDRPPPEFDKGFDGFPPKPPPHREVDNDFFFGLFSPKPPPHREANDDGDLFPHEPPPPHGFDDDLGLFPHEPPPPRDFNDDFGFFPPKLLLPRDFDENFGPFPPHQPPPPGFNFLRRLQILDTKKQVVFGHYEALPNEILRPLHHEGQIVGWVGLRPHEVITDNLALSFQAQQRHSYILIAALAVVISVLVSWVLARQLLNPIRHITAGARALGSGHYQTRLQIKSSDELGQLATDFNHLAHTLERNEQARRQWIADISHELRTPLAILRGEIEAMQDGVHAMTSENLKSLHSETLSLGKLVDDLYELALSDLGALDYRKEVVDIADVLDSVVTAFQPRFAAKNIVLVNQVPEWVTVFADTRRLTQLFTNLLENSLRYTESRGRLEISLETTANQVLLDFKDSAPGVPEDSLDKLFERLYRVDKSRSRALGGAGLGLAICRNIVEAHEGQISARHSPLGGVWVRVELPQKG</sequence>
<dbReference type="STRING" id="40754.THII_1625"/>
<evidence type="ECO:0000313" key="15">
    <source>
        <dbReference type="EMBL" id="BAP55922.1"/>
    </source>
</evidence>
<dbReference type="InterPro" id="IPR050428">
    <property type="entry name" value="TCS_sensor_his_kinase"/>
</dbReference>
<dbReference type="PANTHER" id="PTHR45436">
    <property type="entry name" value="SENSOR HISTIDINE KINASE YKOH"/>
    <property type="match status" value="1"/>
</dbReference>
<keyword evidence="5" id="KW-0808">Transferase</keyword>
<evidence type="ECO:0000259" key="13">
    <source>
        <dbReference type="PROSITE" id="PS50109"/>
    </source>
</evidence>
<dbReference type="KEGG" id="tig:THII_1625"/>
<dbReference type="PROSITE" id="PS50109">
    <property type="entry name" value="HIS_KIN"/>
    <property type="match status" value="1"/>
</dbReference>
<evidence type="ECO:0000256" key="10">
    <source>
        <dbReference type="ARBA" id="ARBA00023136"/>
    </source>
</evidence>
<keyword evidence="16" id="KW-1185">Reference proteome</keyword>
<dbReference type="PRINTS" id="PR00344">
    <property type="entry name" value="BCTRLSENSOR"/>
</dbReference>
<dbReference type="InterPro" id="IPR003594">
    <property type="entry name" value="HATPase_dom"/>
</dbReference>